<dbReference type="Proteomes" id="UP000230658">
    <property type="component" value="Unassembled WGS sequence"/>
</dbReference>
<evidence type="ECO:0000256" key="2">
    <source>
        <dbReference type="ARBA" id="ARBA00006521"/>
    </source>
</evidence>
<evidence type="ECO:0000256" key="5">
    <source>
        <dbReference type="ARBA" id="ARBA00022485"/>
    </source>
</evidence>
<organism evidence="13 14">
    <name type="scientific">Candidatus Kuenenbacteria bacterium CG_4_10_14_3_um_filter_39_14</name>
    <dbReference type="NCBI Taxonomy" id="1974614"/>
    <lineage>
        <taxon>Bacteria</taxon>
        <taxon>Candidatus Kueneniibacteriota</taxon>
    </lineage>
</organism>
<dbReference type="InterPro" id="IPR005273">
    <property type="entry name" value="Ura-DNA_glyco_family4"/>
</dbReference>
<dbReference type="SMART" id="SM00987">
    <property type="entry name" value="UreE_C"/>
    <property type="match status" value="1"/>
</dbReference>
<dbReference type="Pfam" id="PF03167">
    <property type="entry name" value="UDG"/>
    <property type="match status" value="1"/>
</dbReference>
<feature type="domain" description="Uracil-DNA glycosylase-like" evidence="12">
    <location>
        <begin position="37"/>
        <end position="187"/>
    </location>
</feature>
<accession>A0A2M7MGN7</accession>
<comment type="catalytic activity">
    <reaction evidence="1">
        <text>Hydrolyzes single-stranded DNA or mismatched double-stranded DNA and polynucleotides, releasing free uracil.</text>
        <dbReference type="EC" id="3.2.2.27"/>
    </reaction>
</comment>
<dbReference type="AlphaFoldDB" id="A0A2M7MGN7"/>
<dbReference type="PANTHER" id="PTHR33693">
    <property type="entry name" value="TYPE-5 URACIL-DNA GLYCOSYLASE"/>
    <property type="match status" value="1"/>
</dbReference>
<keyword evidence="10" id="KW-0411">Iron-sulfur</keyword>
<keyword evidence="11" id="KW-0234">DNA repair</keyword>
<dbReference type="PANTHER" id="PTHR33693:SF1">
    <property type="entry name" value="TYPE-4 URACIL-DNA GLYCOSYLASE"/>
    <property type="match status" value="1"/>
</dbReference>
<dbReference type="InterPro" id="IPR036895">
    <property type="entry name" value="Uracil-DNA_glycosylase-like_sf"/>
</dbReference>
<evidence type="ECO:0000256" key="10">
    <source>
        <dbReference type="ARBA" id="ARBA00023014"/>
    </source>
</evidence>
<proteinExistence type="inferred from homology"/>
<keyword evidence="7" id="KW-0227">DNA damage</keyword>
<dbReference type="NCBIfam" id="TIGR00758">
    <property type="entry name" value="UDG_fam4"/>
    <property type="match status" value="1"/>
</dbReference>
<evidence type="ECO:0000259" key="12">
    <source>
        <dbReference type="SMART" id="SM00986"/>
    </source>
</evidence>
<keyword evidence="8" id="KW-0378">Hydrolase</keyword>
<dbReference type="EMBL" id="PFJV01000064">
    <property type="protein sequence ID" value="PIX92258.1"/>
    <property type="molecule type" value="Genomic_DNA"/>
</dbReference>
<comment type="similarity">
    <text evidence="2">Belongs to the uracil-DNA glycosylase (UDG) superfamily. Type 4 (UDGa) family.</text>
</comment>
<evidence type="ECO:0000256" key="11">
    <source>
        <dbReference type="ARBA" id="ARBA00023204"/>
    </source>
</evidence>
<dbReference type="GO" id="GO:0051539">
    <property type="term" value="F:4 iron, 4 sulfur cluster binding"/>
    <property type="evidence" value="ECO:0007669"/>
    <property type="project" value="UniProtKB-KW"/>
</dbReference>
<dbReference type="InterPro" id="IPR051536">
    <property type="entry name" value="UDG_Type-4/5"/>
</dbReference>
<protein>
    <recommendedName>
        <fullName evidence="4">Type-4 uracil-DNA glycosylase</fullName>
        <ecNumber evidence="3">3.2.2.27</ecNumber>
    </recommendedName>
</protein>
<evidence type="ECO:0000256" key="7">
    <source>
        <dbReference type="ARBA" id="ARBA00022763"/>
    </source>
</evidence>
<dbReference type="EC" id="3.2.2.27" evidence="3"/>
<dbReference type="SUPFAM" id="SSF52141">
    <property type="entry name" value="Uracil-DNA glycosylase-like"/>
    <property type="match status" value="1"/>
</dbReference>
<evidence type="ECO:0000313" key="13">
    <source>
        <dbReference type="EMBL" id="PIX92258.1"/>
    </source>
</evidence>
<evidence type="ECO:0000313" key="14">
    <source>
        <dbReference type="Proteomes" id="UP000230658"/>
    </source>
</evidence>
<gene>
    <name evidence="13" type="ORF">COZ26_02765</name>
</gene>
<evidence type="ECO:0000256" key="3">
    <source>
        <dbReference type="ARBA" id="ARBA00012030"/>
    </source>
</evidence>
<evidence type="ECO:0000256" key="9">
    <source>
        <dbReference type="ARBA" id="ARBA00023004"/>
    </source>
</evidence>
<dbReference type="CDD" id="cd10030">
    <property type="entry name" value="UDG-F4_TTUDGA_SPO1dp_like"/>
    <property type="match status" value="1"/>
</dbReference>
<dbReference type="GO" id="GO:0006281">
    <property type="term" value="P:DNA repair"/>
    <property type="evidence" value="ECO:0007669"/>
    <property type="project" value="UniProtKB-KW"/>
</dbReference>
<dbReference type="GO" id="GO:0046872">
    <property type="term" value="F:metal ion binding"/>
    <property type="evidence" value="ECO:0007669"/>
    <property type="project" value="UniProtKB-KW"/>
</dbReference>
<sequence>MEKKKNTAKEKKLEAINAYWDKNCICNLRIGATQAVPGNGDADAQILFIGEAPGKKEDEQGVPFVGASGKFLSEMLATINLKREDIFITNVVKYRPPENRDPSPKEKEACRQWLVDQVNSIDPVLIVTLGRHAMENFIPDKKISEVHGKMFCVTFSDLGTRTFYCLYHPAAALYNGGLREVLKKDFKKIPQSLKKIQKEK</sequence>
<evidence type="ECO:0000256" key="6">
    <source>
        <dbReference type="ARBA" id="ARBA00022723"/>
    </source>
</evidence>
<comment type="caution">
    <text evidence="13">The sequence shown here is derived from an EMBL/GenBank/DDBJ whole genome shotgun (WGS) entry which is preliminary data.</text>
</comment>
<evidence type="ECO:0000256" key="8">
    <source>
        <dbReference type="ARBA" id="ARBA00022801"/>
    </source>
</evidence>
<keyword evidence="5" id="KW-0004">4Fe-4S</keyword>
<name>A0A2M7MGN7_9BACT</name>
<dbReference type="Gene3D" id="3.40.470.10">
    <property type="entry name" value="Uracil-DNA glycosylase-like domain"/>
    <property type="match status" value="1"/>
</dbReference>
<evidence type="ECO:0000256" key="4">
    <source>
        <dbReference type="ARBA" id="ARBA00019403"/>
    </source>
</evidence>
<reference evidence="14" key="1">
    <citation type="submission" date="2017-09" db="EMBL/GenBank/DDBJ databases">
        <title>Depth-based differentiation of microbial function through sediment-hosted aquifers and enrichment of novel symbionts in the deep terrestrial subsurface.</title>
        <authorList>
            <person name="Probst A.J."/>
            <person name="Ladd B."/>
            <person name="Jarett J.K."/>
            <person name="Geller-Mcgrath D.E."/>
            <person name="Sieber C.M.K."/>
            <person name="Emerson J.B."/>
            <person name="Anantharaman K."/>
            <person name="Thomas B.C."/>
            <person name="Malmstrom R."/>
            <person name="Stieglmeier M."/>
            <person name="Klingl A."/>
            <person name="Woyke T."/>
            <person name="Ryan C.M."/>
            <person name="Banfield J.F."/>
        </authorList>
    </citation>
    <scope>NUCLEOTIDE SEQUENCE [LARGE SCALE GENOMIC DNA]</scope>
</reference>
<dbReference type="GO" id="GO:0004844">
    <property type="term" value="F:uracil DNA N-glycosylase activity"/>
    <property type="evidence" value="ECO:0007669"/>
    <property type="project" value="UniProtKB-EC"/>
</dbReference>
<keyword evidence="9" id="KW-0408">Iron</keyword>
<evidence type="ECO:0000256" key="1">
    <source>
        <dbReference type="ARBA" id="ARBA00001400"/>
    </source>
</evidence>
<dbReference type="SMART" id="SM00986">
    <property type="entry name" value="UDG"/>
    <property type="match status" value="1"/>
</dbReference>
<keyword evidence="6" id="KW-0479">Metal-binding</keyword>
<dbReference type="InterPro" id="IPR005122">
    <property type="entry name" value="Uracil-DNA_glycosylase-like"/>
</dbReference>